<dbReference type="STRING" id="1291742.LOOC260_118480"/>
<name>A0A0A1GZD3_9LACO</name>
<proteinExistence type="predicted"/>
<dbReference type="KEGG" id="lho:LOOC260_118480"/>
<dbReference type="InterPro" id="IPR009899">
    <property type="entry name" value="ArdA"/>
</dbReference>
<gene>
    <name evidence="1" type="ORF">LOOC260_118480</name>
</gene>
<dbReference type="HOGENOM" id="CLU_102115_1_0_9"/>
<sequence>METVRVFIVNLGYYNQGKTTGKWFTPPLYPDAIAEQLELKNDSEEYAIHDYEAPFEIDRFDSIDEINRKYAALERLEEYDFGADVSALIGEWFRDIEELAENAEDIVIYKGVSDMAELAQDAVESGAIFGDLPDQVIAYLDFEALGRDIEIEGNYLVTNSAIYEYAN</sequence>
<reference evidence="1 2" key="1">
    <citation type="submission" date="2014-11" db="EMBL/GenBank/DDBJ databases">
        <title>Complete genome sequence and analysis of Lactobacillus hokkaidonensis LOOC260T.</title>
        <authorList>
            <person name="Tanizawa Y."/>
            <person name="Tohno M."/>
            <person name="Kaminuma E."/>
            <person name="Nakamura Y."/>
            <person name="Arita M."/>
        </authorList>
    </citation>
    <scope>NUCLEOTIDE SEQUENCE [LARGE SCALE GENOMIC DNA]</scope>
    <source>
        <strain evidence="1 2">LOOC260</strain>
    </source>
</reference>
<evidence type="ECO:0000313" key="1">
    <source>
        <dbReference type="EMBL" id="BAP86354.1"/>
    </source>
</evidence>
<dbReference type="InterPro" id="IPR041895">
    <property type="entry name" value="ArdA_dom1"/>
</dbReference>
<organism evidence="1 2">
    <name type="scientific">Paucilactobacillus hokkaidonensis JCM 18461</name>
    <dbReference type="NCBI Taxonomy" id="1291742"/>
    <lineage>
        <taxon>Bacteria</taxon>
        <taxon>Bacillati</taxon>
        <taxon>Bacillota</taxon>
        <taxon>Bacilli</taxon>
        <taxon>Lactobacillales</taxon>
        <taxon>Lactobacillaceae</taxon>
        <taxon>Paucilactobacillus</taxon>
    </lineage>
</organism>
<dbReference type="AlphaFoldDB" id="A0A0A1GZD3"/>
<protein>
    <submittedName>
        <fullName evidence="1">Conjugal transfer protein</fullName>
    </submittedName>
</protein>
<evidence type="ECO:0000313" key="2">
    <source>
        <dbReference type="Proteomes" id="UP000031620"/>
    </source>
</evidence>
<dbReference type="Proteomes" id="UP000031620">
    <property type="component" value="Chromosome"/>
</dbReference>
<dbReference type="RefSeq" id="WP_010581070.1">
    <property type="nucleotide sequence ID" value="NZ_AP014680.1"/>
</dbReference>
<dbReference type="EMBL" id="AP014680">
    <property type="protein sequence ID" value="BAP86354.1"/>
    <property type="molecule type" value="Genomic_DNA"/>
</dbReference>
<dbReference type="Pfam" id="PF07275">
    <property type="entry name" value="ArdA"/>
    <property type="match status" value="1"/>
</dbReference>
<accession>A0A0A1GZD3</accession>
<dbReference type="Gene3D" id="3.10.20.480">
    <property type="entry name" value="Antirestriction protein ArdA, domain 1"/>
    <property type="match status" value="1"/>
</dbReference>
<dbReference type="Gene3D" id="1.10.10.1190">
    <property type="entry name" value="Antirestriction protein ArdA, domain 3"/>
    <property type="match status" value="1"/>
</dbReference>
<dbReference type="InterPro" id="IPR041893">
    <property type="entry name" value="ArdA_dom3"/>
</dbReference>